<keyword evidence="2" id="KW-0966">Cell projection</keyword>
<dbReference type="GO" id="GO:0030992">
    <property type="term" value="C:intraciliary transport particle B"/>
    <property type="evidence" value="ECO:0007669"/>
    <property type="project" value="TreeGrafter"/>
</dbReference>
<organism evidence="2 3">
    <name type="scientific">Portunus trituberculatus</name>
    <name type="common">Swimming crab</name>
    <name type="synonym">Neptunus trituberculatus</name>
    <dbReference type="NCBI Taxonomy" id="210409"/>
    <lineage>
        <taxon>Eukaryota</taxon>
        <taxon>Metazoa</taxon>
        <taxon>Ecdysozoa</taxon>
        <taxon>Arthropoda</taxon>
        <taxon>Crustacea</taxon>
        <taxon>Multicrustacea</taxon>
        <taxon>Malacostraca</taxon>
        <taxon>Eumalacostraca</taxon>
        <taxon>Eucarida</taxon>
        <taxon>Decapoda</taxon>
        <taxon>Pleocyemata</taxon>
        <taxon>Brachyura</taxon>
        <taxon>Eubrachyura</taxon>
        <taxon>Portunoidea</taxon>
        <taxon>Portunidae</taxon>
        <taxon>Portuninae</taxon>
        <taxon>Portunus</taxon>
    </lineage>
</organism>
<dbReference type="OrthoDB" id="10259368at2759"/>
<dbReference type="PANTHER" id="PTHR12969">
    <property type="entry name" value="NGD5/OSM-6/IFT52"/>
    <property type="match status" value="1"/>
</dbReference>
<keyword evidence="3" id="KW-1185">Reference proteome</keyword>
<dbReference type="GO" id="GO:0060271">
    <property type="term" value="P:cilium assembly"/>
    <property type="evidence" value="ECO:0007669"/>
    <property type="project" value="TreeGrafter"/>
</dbReference>
<dbReference type="Pfam" id="PF23355">
    <property type="entry name" value="IFT52_GIFT"/>
    <property type="match status" value="1"/>
</dbReference>
<comment type="caution">
    <text evidence="2">The sequence shown here is derived from an EMBL/GenBank/DDBJ whole genome shotgun (WGS) entry which is preliminary data.</text>
</comment>
<accession>A0A5B7IDW4</accession>
<proteinExistence type="predicted"/>
<gene>
    <name evidence="2" type="primary">Ift52_0</name>
    <name evidence="2" type="ORF">E2C01_074592</name>
</gene>
<dbReference type="GO" id="GO:0005929">
    <property type="term" value="C:cilium"/>
    <property type="evidence" value="ECO:0007669"/>
    <property type="project" value="TreeGrafter"/>
</dbReference>
<keyword evidence="2" id="KW-0969">Cilium</keyword>
<dbReference type="InterPro" id="IPR055458">
    <property type="entry name" value="IFT52_GIFT"/>
</dbReference>
<dbReference type="InterPro" id="IPR039975">
    <property type="entry name" value="IFT52"/>
</dbReference>
<reference evidence="2 3" key="1">
    <citation type="submission" date="2019-05" db="EMBL/GenBank/DDBJ databases">
        <title>Another draft genome of Portunus trituberculatus and its Hox gene families provides insights of decapod evolution.</title>
        <authorList>
            <person name="Jeong J.-H."/>
            <person name="Song I."/>
            <person name="Kim S."/>
            <person name="Choi T."/>
            <person name="Kim D."/>
            <person name="Ryu S."/>
            <person name="Kim W."/>
        </authorList>
    </citation>
    <scope>NUCLEOTIDE SEQUENCE [LARGE SCALE GENOMIC DNA]</scope>
    <source>
        <tissue evidence="2">Muscle</tissue>
    </source>
</reference>
<dbReference type="EMBL" id="VSRR010052792">
    <property type="protein sequence ID" value="MPC80029.1"/>
    <property type="molecule type" value="Genomic_DNA"/>
</dbReference>
<dbReference type="GO" id="GO:0042073">
    <property type="term" value="P:intraciliary transport"/>
    <property type="evidence" value="ECO:0007669"/>
    <property type="project" value="TreeGrafter"/>
</dbReference>
<feature type="domain" description="IFT52 GIFT" evidence="1">
    <location>
        <begin position="53"/>
        <end position="156"/>
    </location>
</feature>
<dbReference type="PANTHER" id="PTHR12969:SF7">
    <property type="entry name" value="INTRAFLAGELLAR TRANSPORT PROTEIN 52 HOMOLOG"/>
    <property type="match status" value="1"/>
</dbReference>
<sequence length="167" mass="18627">MLLSPTFPSLVLFSFPATLILSLTIPEQTLVLYPFLATITLSQAISRVWFYLLCVPADSVVRTCYYRYFHPKECLINNGVLNRAILDASGKNIPSLILDESRSSSLVTARRDFCFTQAIIFRSMAFVYPFGCTLNVARPAVAVLSTGSISFPLNRPSELRAHRPIFG</sequence>
<dbReference type="Proteomes" id="UP000324222">
    <property type="component" value="Unassembled WGS sequence"/>
</dbReference>
<dbReference type="GO" id="GO:0005814">
    <property type="term" value="C:centriole"/>
    <property type="evidence" value="ECO:0007669"/>
    <property type="project" value="TreeGrafter"/>
</dbReference>
<keyword evidence="2" id="KW-0282">Flagellum</keyword>
<evidence type="ECO:0000313" key="2">
    <source>
        <dbReference type="EMBL" id="MPC80029.1"/>
    </source>
</evidence>
<protein>
    <submittedName>
        <fullName evidence="2">Intraflagellar transport protein 52</fullName>
    </submittedName>
</protein>
<dbReference type="AlphaFoldDB" id="A0A5B7IDW4"/>
<evidence type="ECO:0000313" key="3">
    <source>
        <dbReference type="Proteomes" id="UP000324222"/>
    </source>
</evidence>
<evidence type="ECO:0000259" key="1">
    <source>
        <dbReference type="Pfam" id="PF23355"/>
    </source>
</evidence>
<name>A0A5B7IDW4_PORTR</name>